<dbReference type="Pfam" id="PF12867">
    <property type="entry name" value="DinB_2"/>
    <property type="match status" value="1"/>
</dbReference>
<organism evidence="2 3">
    <name type="scientific">Aquimarina addita</name>
    <dbReference type="NCBI Taxonomy" id="870485"/>
    <lineage>
        <taxon>Bacteria</taxon>
        <taxon>Pseudomonadati</taxon>
        <taxon>Bacteroidota</taxon>
        <taxon>Flavobacteriia</taxon>
        <taxon>Flavobacteriales</taxon>
        <taxon>Flavobacteriaceae</taxon>
        <taxon>Aquimarina</taxon>
    </lineage>
</organism>
<keyword evidence="3" id="KW-1185">Reference proteome</keyword>
<dbReference type="Gene3D" id="1.20.120.450">
    <property type="entry name" value="dinb family like domain"/>
    <property type="match status" value="1"/>
</dbReference>
<accession>A0ABP6URN9</accession>
<feature type="domain" description="DinB-like" evidence="1">
    <location>
        <begin position="28"/>
        <end position="148"/>
    </location>
</feature>
<dbReference type="Proteomes" id="UP001500459">
    <property type="component" value="Unassembled WGS sequence"/>
</dbReference>
<proteinExistence type="predicted"/>
<gene>
    <name evidence="2" type="ORF">GCM10022393_28870</name>
</gene>
<dbReference type="InterPro" id="IPR024775">
    <property type="entry name" value="DinB-like"/>
</dbReference>
<evidence type="ECO:0000313" key="2">
    <source>
        <dbReference type="EMBL" id="GAA3513301.1"/>
    </source>
</evidence>
<dbReference type="RefSeq" id="WP_344928612.1">
    <property type="nucleotide sequence ID" value="NZ_BAABCW010000012.1"/>
</dbReference>
<evidence type="ECO:0000259" key="1">
    <source>
        <dbReference type="Pfam" id="PF12867"/>
    </source>
</evidence>
<protein>
    <recommendedName>
        <fullName evidence="1">DinB-like domain-containing protein</fullName>
    </recommendedName>
</protein>
<evidence type="ECO:0000313" key="3">
    <source>
        <dbReference type="Proteomes" id="UP001500459"/>
    </source>
</evidence>
<dbReference type="InterPro" id="IPR034660">
    <property type="entry name" value="DinB/YfiT-like"/>
</dbReference>
<dbReference type="SUPFAM" id="SSF109854">
    <property type="entry name" value="DinB/YfiT-like putative metalloenzymes"/>
    <property type="match status" value="1"/>
</dbReference>
<comment type="caution">
    <text evidence="2">The sequence shown here is derived from an EMBL/GenBank/DDBJ whole genome shotgun (WGS) entry which is preliminary data.</text>
</comment>
<reference evidence="3" key="1">
    <citation type="journal article" date="2019" name="Int. J. Syst. Evol. Microbiol.">
        <title>The Global Catalogue of Microorganisms (GCM) 10K type strain sequencing project: providing services to taxonomists for standard genome sequencing and annotation.</title>
        <authorList>
            <consortium name="The Broad Institute Genomics Platform"/>
            <consortium name="The Broad Institute Genome Sequencing Center for Infectious Disease"/>
            <person name="Wu L."/>
            <person name="Ma J."/>
        </authorList>
    </citation>
    <scope>NUCLEOTIDE SEQUENCE [LARGE SCALE GENOMIC DNA]</scope>
    <source>
        <strain evidence="3">JCM 17106</strain>
    </source>
</reference>
<sequence>MDIEDSIQQLEMVFEGDPWLGTSVLKPLKKIPYECWNEKPENVAHSIAELVLHMIDWRIFVIEKLKDNQSYSIVMNSEMDWRKNVSIATETEKKECLTELINTQEMLITRLVEKPDSWLNEFVLGKDYTNEYMIMGVIQHDIYHLGQINLIYSQLNK</sequence>
<dbReference type="EMBL" id="BAABCW010000012">
    <property type="protein sequence ID" value="GAA3513301.1"/>
    <property type="molecule type" value="Genomic_DNA"/>
</dbReference>
<name>A0ABP6URN9_9FLAO</name>